<dbReference type="InterPro" id="IPR004300">
    <property type="entry name" value="Glyco_hydro_57_N"/>
</dbReference>
<evidence type="ECO:0000313" key="9">
    <source>
        <dbReference type="EMBL" id="SEM35051.1"/>
    </source>
</evidence>
<keyword evidence="4" id="KW-0328">Glycosyltransferase</keyword>
<dbReference type="AlphaFoldDB" id="A0A1H7XMS2"/>
<keyword evidence="6" id="KW-0119">Carbohydrate metabolism</keyword>
<evidence type="ECO:0000256" key="5">
    <source>
        <dbReference type="ARBA" id="ARBA00022679"/>
    </source>
</evidence>
<dbReference type="Gene3D" id="3.40.50.2000">
    <property type="entry name" value="Glycogen Phosphorylase B"/>
    <property type="match status" value="2"/>
</dbReference>
<proteinExistence type="inferred from homology"/>
<comment type="similarity">
    <text evidence="2">Belongs to the glycosyl hydrolase 57 family.</text>
</comment>
<dbReference type="Proteomes" id="UP000198744">
    <property type="component" value="Unassembled WGS sequence"/>
</dbReference>
<dbReference type="RefSeq" id="WP_093883403.1">
    <property type="nucleotide sequence ID" value="NZ_FOBS01000011.1"/>
</dbReference>
<dbReference type="PANTHER" id="PTHR36306:SF1">
    <property type="entry name" value="ALPHA-AMYLASE-RELATED"/>
    <property type="match status" value="1"/>
</dbReference>
<gene>
    <name evidence="9" type="ORF">SAMN04489760_11161</name>
</gene>
<evidence type="ECO:0000256" key="2">
    <source>
        <dbReference type="ARBA" id="ARBA00006821"/>
    </source>
</evidence>
<organism evidence="9 10">
    <name type="scientific">Syntrophus gentianae</name>
    <dbReference type="NCBI Taxonomy" id="43775"/>
    <lineage>
        <taxon>Bacteria</taxon>
        <taxon>Pseudomonadati</taxon>
        <taxon>Thermodesulfobacteriota</taxon>
        <taxon>Syntrophia</taxon>
        <taxon>Syntrophales</taxon>
        <taxon>Syntrophaceae</taxon>
        <taxon>Syntrophus</taxon>
    </lineage>
</organism>
<feature type="domain" description="Glycoside hydrolase family 57 N-terminal" evidence="7">
    <location>
        <begin position="5"/>
        <end position="284"/>
    </location>
</feature>
<sequence length="901" mass="102239">MPSVIFYFQLHQPFRIHPDRDKFLWDEENKEIFLKTSERSYRPALDMFTALIQRHPEFRITLSMSGTFLEQATLYDPGVINALRSLLDAGRDNQQVEFLNETYFHSLTSLFSDPHKEEFREQVTGHRKCIRKLFGIFPLSFRNTELIYNNSVADIVADMGYLSILCEPRWNSSAAAETGPILPNTVYRAKGTNLIVIPRNHLLSNAVAFEFVQRRLSPEQYASSIAAVDGNVVLLGYDLEHIGGHIRESEGIFDFWRGLPATLEKYENLRIETPTNVAARYKYESCPSLDLQYSSSSSWMDIVRNTFGWLESPTQYELFKDVENLEGSARRAGSEFLTRWRNLTISDQLYYLNNRMGPENAICRYDNPYEGSPIRATQILTRKIDYLESFIHRFEILKKPAKTPIMLITPETGRLPHHMGTLAQYISGKSGGQGEVVAALCEGLLERGVDVHLATLNLKKRFQLESQMTESQWREIRYKIEAENIHLISSAIFADNLSAYSGDPLRTAAEFQREIVNNVIKTVRSRHDGRLILHSHDWMAGGVITAYAKSTNVPVLHTVHNVFTENLPLSLLEGVNLPSIAEDIYYSEAYGQACVDCQATAIKNATLINFVGERFLREVVNDFFLDRPLVPSSVRSEVKAKYYNDAARAIINAPASVMYPENCPSLVQKYGVDDPIMQAKRENLVEFQKRTGLNVNPDAILFFWPSRLDPVQKGVELLEAVAQRFITTYPSVQIAIVGDGIGSDRTHVDILGKIAYASQGRIAYHRFDEGLSMLGFAAASDVFGASLYEPCGQIDQVGNLFGATATNRDTGGYHDKISELRLKIDGAPQDVGNGFLFRDYDPGGLWYGLEKSMFFHRKPLHVREAQIRRIMKESREKYDLQAMIAQYIRIYEKLNGGKPLV</sequence>
<dbReference type="GO" id="GO:0009011">
    <property type="term" value="F:alpha-1,4-glucan glucosyltransferase (ADP-glucose donor) activity"/>
    <property type="evidence" value="ECO:0007669"/>
    <property type="project" value="UniProtKB-EC"/>
</dbReference>
<accession>A0A1H7XMS2</accession>
<dbReference type="SUPFAM" id="SSF53756">
    <property type="entry name" value="UDP-Glycosyltransferase/glycogen phosphorylase"/>
    <property type="match status" value="1"/>
</dbReference>
<evidence type="ECO:0000259" key="8">
    <source>
        <dbReference type="Pfam" id="PF08323"/>
    </source>
</evidence>
<evidence type="ECO:0000256" key="3">
    <source>
        <dbReference type="ARBA" id="ARBA00012588"/>
    </source>
</evidence>
<keyword evidence="5" id="KW-0808">Transferase</keyword>
<dbReference type="GO" id="GO:0005975">
    <property type="term" value="P:carbohydrate metabolic process"/>
    <property type="evidence" value="ECO:0007669"/>
    <property type="project" value="InterPro"/>
</dbReference>
<dbReference type="InterPro" id="IPR011330">
    <property type="entry name" value="Glyco_hydro/deAcase_b/a-brl"/>
</dbReference>
<reference evidence="9 10" key="1">
    <citation type="submission" date="2016-10" db="EMBL/GenBank/DDBJ databases">
        <authorList>
            <person name="de Groot N.N."/>
        </authorList>
    </citation>
    <scope>NUCLEOTIDE SEQUENCE [LARGE SCALE GENOMIC DNA]</scope>
    <source>
        <strain evidence="9 10">DSM 8423</strain>
    </source>
</reference>
<dbReference type="EC" id="2.4.1.21" evidence="3"/>
<dbReference type="EMBL" id="FOBS01000011">
    <property type="protein sequence ID" value="SEM35051.1"/>
    <property type="molecule type" value="Genomic_DNA"/>
</dbReference>
<dbReference type="OrthoDB" id="9808590at2"/>
<dbReference type="Pfam" id="PF08323">
    <property type="entry name" value="Glyco_transf_5"/>
    <property type="match status" value="1"/>
</dbReference>
<dbReference type="Pfam" id="PF03065">
    <property type="entry name" value="Glyco_hydro_57"/>
    <property type="match status" value="1"/>
</dbReference>
<dbReference type="SUPFAM" id="SSF88713">
    <property type="entry name" value="Glycoside hydrolase/deacetylase"/>
    <property type="match status" value="1"/>
</dbReference>
<keyword evidence="10" id="KW-1185">Reference proteome</keyword>
<dbReference type="InterPro" id="IPR013534">
    <property type="entry name" value="Starch_synth_cat_dom"/>
</dbReference>
<dbReference type="STRING" id="43775.SAMN04489760_11161"/>
<evidence type="ECO:0000256" key="1">
    <source>
        <dbReference type="ARBA" id="ARBA00001478"/>
    </source>
</evidence>
<evidence type="ECO:0000313" key="10">
    <source>
        <dbReference type="Proteomes" id="UP000198744"/>
    </source>
</evidence>
<comment type="catalytic activity">
    <reaction evidence="1">
        <text>[(1-&gt;4)-alpha-D-glucosyl](n) + ADP-alpha-D-glucose = [(1-&gt;4)-alpha-D-glucosyl](n+1) + ADP + H(+)</text>
        <dbReference type="Rhea" id="RHEA:18189"/>
        <dbReference type="Rhea" id="RHEA-COMP:9584"/>
        <dbReference type="Rhea" id="RHEA-COMP:9587"/>
        <dbReference type="ChEBI" id="CHEBI:15378"/>
        <dbReference type="ChEBI" id="CHEBI:15444"/>
        <dbReference type="ChEBI" id="CHEBI:57498"/>
        <dbReference type="ChEBI" id="CHEBI:456216"/>
        <dbReference type="EC" id="2.4.1.21"/>
    </reaction>
</comment>
<dbReference type="InterPro" id="IPR052046">
    <property type="entry name" value="GH57_Enzymes"/>
</dbReference>
<feature type="domain" description="Starch synthase catalytic" evidence="8">
    <location>
        <begin position="429"/>
        <end position="624"/>
    </location>
</feature>
<dbReference type="PANTHER" id="PTHR36306">
    <property type="entry name" value="ALPHA-AMYLASE-RELATED-RELATED"/>
    <property type="match status" value="1"/>
</dbReference>
<protein>
    <recommendedName>
        <fullName evidence="3">starch synthase</fullName>
        <ecNumber evidence="3">2.4.1.21</ecNumber>
    </recommendedName>
</protein>
<evidence type="ECO:0000256" key="4">
    <source>
        <dbReference type="ARBA" id="ARBA00022676"/>
    </source>
</evidence>
<evidence type="ECO:0000259" key="7">
    <source>
        <dbReference type="Pfam" id="PF03065"/>
    </source>
</evidence>
<name>A0A1H7XMS2_9BACT</name>
<evidence type="ECO:0000256" key="6">
    <source>
        <dbReference type="ARBA" id="ARBA00023277"/>
    </source>
</evidence>
<dbReference type="Gene3D" id="3.20.110.20">
    <property type="match status" value="1"/>
</dbReference>